<keyword evidence="1" id="KW-0378">Hydrolase</keyword>
<evidence type="ECO:0000313" key="2">
    <source>
        <dbReference type="Proteomes" id="UP000594586"/>
    </source>
</evidence>
<evidence type="ECO:0000313" key="1">
    <source>
        <dbReference type="EMBL" id="QPK83108.1"/>
    </source>
</evidence>
<dbReference type="EMBL" id="CP064955">
    <property type="protein sequence ID" value="QPK83108.1"/>
    <property type="molecule type" value="Genomic_DNA"/>
</dbReference>
<dbReference type="Proteomes" id="UP000594586">
    <property type="component" value="Chromosome"/>
</dbReference>
<dbReference type="Gene3D" id="3.40.50.1820">
    <property type="entry name" value="alpha/beta hydrolase"/>
    <property type="match status" value="1"/>
</dbReference>
<protein>
    <submittedName>
        <fullName evidence="1">Alpha/beta fold hydrolase</fullName>
    </submittedName>
</protein>
<dbReference type="AlphaFoldDB" id="A0A7T0KLT8"/>
<organism evidence="1 2">
    <name type="scientific">Corynebacterium qintianiae</name>
    <dbReference type="NCBI Taxonomy" id="2709392"/>
    <lineage>
        <taxon>Bacteria</taxon>
        <taxon>Bacillati</taxon>
        <taxon>Actinomycetota</taxon>
        <taxon>Actinomycetes</taxon>
        <taxon>Mycobacteriales</taxon>
        <taxon>Corynebacteriaceae</taxon>
        <taxon>Corynebacterium</taxon>
    </lineage>
</organism>
<dbReference type="PANTHER" id="PTHR32015">
    <property type="entry name" value="FASTING INDUCED LIPASE"/>
    <property type="match status" value="1"/>
</dbReference>
<accession>A0A7T0KLT8</accession>
<dbReference type="InterPro" id="IPR029058">
    <property type="entry name" value="AB_hydrolase_fold"/>
</dbReference>
<dbReference type="KEGG" id="cqn:G7Y29_09770"/>
<keyword evidence="2" id="KW-1185">Reference proteome</keyword>
<dbReference type="RefSeq" id="WP_165002387.1">
    <property type="nucleotide sequence ID" value="NZ_CP064955.1"/>
</dbReference>
<sequence length="277" mass="29751">MRLTHLALLGLYAAGAYIGVKSRPVLPFNDTDFAPEHPTPVLYVHGFTSATNTFTVNAEYLRSHGYWTWGYDYGTTERHSLAASIPVLHGFGDLNDLVQELGENVEKVKAATGADKVDIVAHSQGGLLTKLYIAGGGANNIRRVVAIGANFHGTDIGGLAERVIPFIQRRPGIAEAVASTSALQQLAGSPFLEEIADLPDTDPRVVYTSIYTPADRTVTPNSSSILDSIDGADVINIDLEKAYPGFAPVIHSLLPRDPNVAELTRWGLEREAGSESD</sequence>
<dbReference type="SUPFAM" id="SSF53474">
    <property type="entry name" value="alpha/beta-Hydrolases"/>
    <property type="match status" value="1"/>
</dbReference>
<dbReference type="InterPro" id="IPR002918">
    <property type="entry name" value="Lipase_EstA/Esterase_EstB"/>
</dbReference>
<dbReference type="Pfam" id="PF01674">
    <property type="entry name" value="Lipase_2"/>
    <property type="match status" value="1"/>
</dbReference>
<dbReference type="PANTHER" id="PTHR32015:SF1">
    <property type="entry name" value="LIPASE"/>
    <property type="match status" value="1"/>
</dbReference>
<name>A0A7T0KLT8_9CORY</name>
<dbReference type="GO" id="GO:0016298">
    <property type="term" value="F:lipase activity"/>
    <property type="evidence" value="ECO:0007669"/>
    <property type="project" value="TreeGrafter"/>
</dbReference>
<dbReference type="GO" id="GO:0016042">
    <property type="term" value="P:lipid catabolic process"/>
    <property type="evidence" value="ECO:0007669"/>
    <property type="project" value="InterPro"/>
</dbReference>
<reference evidence="1 2" key="1">
    <citation type="submission" date="2020-11" db="EMBL/GenBank/DDBJ databases">
        <title>Corynebacterium sp. MC1420.</title>
        <authorList>
            <person name="Zhou J."/>
        </authorList>
    </citation>
    <scope>NUCLEOTIDE SEQUENCE [LARGE SCALE GENOMIC DNA]</scope>
    <source>
        <strain evidence="1 2">MC1420</strain>
    </source>
</reference>
<proteinExistence type="predicted"/>
<gene>
    <name evidence="1" type="ORF">G7Y29_09770</name>
</gene>